<proteinExistence type="predicted"/>
<dbReference type="RefSeq" id="WP_068149476.1">
    <property type="nucleotide sequence ID" value="NZ_JBHSCR010000004.1"/>
</dbReference>
<gene>
    <name evidence="2" type="ORF">ACFO5Q_07685</name>
</gene>
<name>A0ABV8U944_9PROT</name>
<dbReference type="Gene3D" id="3.40.630.30">
    <property type="match status" value="1"/>
</dbReference>
<dbReference type="Pfam" id="PF13302">
    <property type="entry name" value="Acetyltransf_3"/>
    <property type="match status" value="1"/>
</dbReference>
<feature type="domain" description="N-acetyltransferase" evidence="1">
    <location>
        <begin position="8"/>
        <end position="172"/>
    </location>
</feature>
<organism evidence="2 3">
    <name type="scientific">Kordiimonas lipolytica</name>
    <dbReference type="NCBI Taxonomy" id="1662421"/>
    <lineage>
        <taxon>Bacteria</taxon>
        <taxon>Pseudomonadati</taxon>
        <taxon>Pseudomonadota</taxon>
        <taxon>Alphaproteobacteria</taxon>
        <taxon>Kordiimonadales</taxon>
        <taxon>Kordiimonadaceae</taxon>
        <taxon>Kordiimonas</taxon>
    </lineage>
</organism>
<dbReference type="PROSITE" id="PS51186">
    <property type="entry name" value="GNAT"/>
    <property type="match status" value="1"/>
</dbReference>
<keyword evidence="2" id="KW-0808">Transferase</keyword>
<evidence type="ECO:0000259" key="1">
    <source>
        <dbReference type="PROSITE" id="PS51186"/>
    </source>
</evidence>
<comment type="caution">
    <text evidence="2">The sequence shown here is derived from an EMBL/GenBank/DDBJ whole genome shotgun (WGS) entry which is preliminary data.</text>
</comment>
<keyword evidence="2" id="KW-0012">Acyltransferase</keyword>
<dbReference type="InterPro" id="IPR051531">
    <property type="entry name" value="N-acetyltransferase"/>
</dbReference>
<dbReference type="GO" id="GO:0016746">
    <property type="term" value="F:acyltransferase activity"/>
    <property type="evidence" value="ECO:0007669"/>
    <property type="project" value="UniProtKB-KW"/>
</dbReference>
<evidence type="ECO:0000313" key="3">
    <source>
        <dbReference type="Proteomes" id="UP001595776"/>
    </source>
</evidence>
<dbReference type="InterPro" id="IPR016181">
    <property type="entry name" value="Acyl_CoA_acyltransferase"/>
</dbReference>
<dbReference type="Proteomes" id="UP001595776">
    <property type="component" value="Unassembled WGS sequence"/>
</dbReference>
<accession>A0ABV8U944</accession>
<sequence length="172" mass="19249">MILKTDRLTLRLPEQSDAKAIQLALTDYDVVKMLQVVPYPYSLEMAHEFIALTHEEWNRNASYIASVIGPSGLVGVAGAHHWNETERQIELGYWLGRNSWGFGYATEAAGAVCTFAFEHWPIDKIIASVFDDNPGSKRVVEKLGFKETGQHTIYSVGRGAEVSATLYKLERC</sequence>
<dbReference type="PANTHER" id="PTHR43792:SF1">
    <property type="entry name" value="N-ACETYLTRANSFERASE DOMAIN-CONTAINING PROTEIN"/>
    <property type="match status" value="1"/>
</dbReference>
<dbReference type="EC" id="2.3.-.-" evidence="2"/>
<evidence type="ECO:0000313" key="2">
    <source>
        <dbReference type="EMBL" id="MFC4347721.1"/>
    </source>
</evidence>
<dbReference type="EMBL" id="JBHSCR010000004">
    <property type="protein sequence ID" value="MFC4347721.1"/>
    <property type="molecule type" value="Genomic_DNA"/>
</dbReference>
<dbReference type="PANTHER" id="PTHR43792">
    <property type="entry name" value="GNAT FAMILY, PUTATIVE (AFU_ORTHOLOGUE AFUA_3G00765)-RELATED-RELATED"/>
    <property type="match status" value="1"/>
</dbReference>
<protein>
    <submittedName>
        <fullName evidence="2">GNAT family N-acetyltransferase</fullName>
        <ecNumber evidence="2">2.3.-.-</ecNumber>
    </submittedName>
</protein>
<dbReference type="InterPro" id="IPR000182">
    <property type="entry name" value="GNAT_dom"/>
</dbReference>
<keyword evidence="3" id="KW-1185">Reference proteome</keyword>
<dbReference type="SUPFAM" id="SSF55729">
    <property type="entry name" value="Acyl-CoA N-acyltransferases (Nat)"/>
    <property type="match status" value="1"/>
</dbReference>
<reference evidence="3" key="1">
    <citation type="journal article" date="2019" name="Int. J. Syst. Evol. Microbiol.">
        <title>The Global Catalogue of Microorganisms (GCM) 10K type strain sequencing project: providing services to taxonomists for standard genome sequencing and annotation.</title>
        <authorList>
            <consortium name="The Broad Institute Genomics Platform"/>
            <consortium name="The Broad Institute Genome Sequencing Center for Infectious Disease"/>
            <person name="Wu L."/>
            <person name="Ma J."/>
        </authorList>
    </citation>
    <scope>NUCLEOTIDE SEQUENCE [LARGE SCALE GENOMIC DNA]</scope>
    <source>
        <strain evidence="3">CGMCC 1.15304</strain>
    </source>
</reference>